<keyword evidence="2" id="KW-1185">Reference proteome</keyword>
<sequence>MIETYNNHKIELKKCEKNNNTKILFDVTCKNKKQNWEIIMTKEQLKELI</sequence>
<organism evidence="1 2">
    <name type="scientific">Acaulospora colombiana</name>
    <dbReference type="NCBI Taxonomy" id="27376"/>
    <lineage>
        <taxon>Eukaryota</taxon>
        <taxon>Fungi</taxon>
        <taxon>Fungi incertae sedis</taxon>
        <taxon>Mucoromycota</taxon>
        <taxon>Glomeromycotina</taxon>
        <taxon>Glomeromycetes</taxon>
        <taxon>Diversisporales</taxon>
        <taxon>Acaulosporaceae</taxon>
        <taxon>Acaulospora</taxon>
    </lineage>
</organism>
<dbReference type="Proteomes" id="UP000789525">
    <property type="component" value="Unassembled WGS sequence"/>
</dbReference>
<proteinExistence type="predicted"/>
<protein>
    <submittedName>
        <fullName evidence="1">700_t:CDS:1</fullName>
    </submittedName>
</protein>
<gene>
    <name evidence="1" type="ORF">ACOLOM_LOCUS11690</name>
</gene>
<reference evidence="1" key="1">
    <citation type="submission" date="2021-06" db="EMBL/GenBank/DDBJ databases">
        <authorList>
            <person name="Kallberg Y."/>
            <person name="Tangrot J."/>
            <person name="Rosling A."/>
        </authorList>
    </citation>
    <scope>NUCLEOTIDE SEQUENCE</scope>
    <source>
        <strain evidence="1">CL356</strain>
    </source>
</reference>
<dbReference type="EMBL" id="CAJVPT010043237">
    <property type="protein sequence ID" value="CAG8731842.1"/>
    <property type="molecule type" value="Genomic_DNA"/>
</dbReference>
<accession>A0ACA9Q3M8</accession>
<evidence type="ECO:0000313" key="1">
    <source>
        <dbReference type="EMBL" id="CAG8731842.1"/>
    </source>
</evidence>
<name>A0ACA9Q3M8_9GLOM</name>
<comment type="caution">
    <text evidence="1">The sequence shown here is derived from an EMBL/GenBank/DDBJ whole genome shotgun (WGS) entry which is preliminary data.</text>
</comment>
<feature type="non-terminal residue" evidence="1">
    <location>
        <position position="49"/>
    </location>
</feature>
<evidence type="ECO:0000313" key="2">
    <source>
        <dbReference type="Proteomes" id="UP000789525"/>
    </source>
</evidence>